<proteinExistence type="predicted"/>
<organism evidence="2 3">
    <name type="scientific">Phaeoacremonium minimum (strain UCR-PA7)</name>
    <name type="common">Esca disease fungus</name>
    <name type="synonym">Togninia minima</name>
    <dbReference type="NCBI Taxonomy" id="1286976"/>
    <lineage>
        <taxon>Eukaryota</taxon>
        <taxon>Fungi</taxon>
        <taxon>Dikarya</taxon>
        <taxon>Ascomycota</taxon>
        <taxon>Pezizomycotina</taxon>
        <taxon>Sordariomycetes</taxon>
        <taxon>Sordariomycetidae</taxon>
        <taxon>Togniniales</taxon>
        <taxon>Togniniaceae</taxon>
        <taxon>Phaeoacremonium</taxon>
    </lineage>
</organism>
<evidence type="ECO:0000313" key="2">
    <source>
        <dbReference type="EMBL" id="EOO01626.1"/>
    </source>
</evidence>
<dbReference type="Pfam" id="PF00856">
    <property type="entry name" value="SET"/>
    <property type="match status" value="1"/>
</dbReference>
<dbReference type="InterPro" id="IPR050600">
    <property type="entry name" value="SETD3_SETD6_MTase"/>
</dbReference>
<dbReference type="PANTHER" id="PTHR13271">
    <property type="entry name" value="UNCHARACTERIZED PUTATIVE METHYLTRANSFERASE"/>
    <property type="match status" value="1"/>
</dbReference>
<protein>
    <submittedName>
        <fullName evidence="2">Putative set domain-containing protein</fullName>
    </submittedName>
</protein>
<name>R8BQI8_PHAM7</name>
<sequence length="370" mass="42280">MEAHEDLLIWAEDHGVTLNGIRPQRLPGRGFGIVATKSHEADEVLLQVPTKVLRSLHTVPKSISRKLPKVSVHAVLAADLALDESDKYSKWNAVLPTREDVKTMPLLWNGKLQDFLPRRGQEMLAKQESKFKHHWEIISKAFPSLTEEDYKYAWLLVNTRTFYYTDKKTEKLPKDDHMVLQPVADLFNHADTGCGVAYDTDGFTFTSKRAYAVGEEIHISYGGHSNDFLLVEYGFILEENRWDEVRIDEVILPELTNAQKEQLEYVSFLGNYVLDARDVCHRTQVALRIMCLPLGEWQDFVDGADDSTTKQAKVDQLLVKLLKKYEKTIKKTLTGIKGAKAGNEIQRQLLEDRWTQIQTLVEATVTRLSV</sequence>
<dbReference type="PROSITE" id="PS50280">
    <property type="entry name" value="SET"/>
    <property type="match status" value="1"/>
</dbReference>
<dbReference type="SUPFAM" id="SSF82199">
    <property type="entry name" value="SET domain"/>
    <property type="match status" value="1"/>
</dbReference>
<dbReference type="InterPro" id="IPR001214">
    <property type="entry name" value="SET_dom"/>
</dbReference>
<dbReference type="Gene3D" id="3.90.1410.10">
    <property type="entry name" value="set domain protein methyltransferase, domain 1"/>
    <property type="match status" value="1"/>
</dbReference>
<dbReference type="InterPro" id="IPR046341">
    <property type="entry name" value="SET_dom_sf"/>
</dbReference>
<dbReference type="PANTHER" id="PTHR13271:SF137">
    <property type="entry name" value="SET DOMAIN-CONTAINING PROTEIN"/>
    <property type="match status" value="1"/>
</dbReference>
<dbReference type="InterPro" id="IPR044429">
    <property type="entry name" value="SETD4_SET"/>
</dbReference>
<dbReference type="AlphaFoldDB" id="R8BQI8"/>
<reference evidence="3" key="1">
    <citation type="journal article" date="2013" name="Genome Announc.">
        <title>Draft genome sequence of the ascomycete Phaeoacremonium aleophilum strain UCR-PA7, a causal agent of the esca disease complex in grapevines.</title>
        <authorList>
            <person name="Blanco-Ulate B."/>
            <person name="Rolshausen P."/>
            <person name="Cantu D."/>
        </authorList>
    </citation>
    <scope>NUCLEOTIDE SEQUENCE [LARGE SCALE GENOMIC DNA]</scope>
    <source>
        <strain evidence="3">UCR-PA7</strain>
    </source>
</reference>
<dbReference type="KEGG" id="tmn:UCRPA7_2823"/>
<accession>R8BQI8</accession>
<evidence type="ECO:0000313" key="3">
    <source>
        <dbReference type="Proteomes" id="UP000014074"/>
    </source>
</evidence>
<dbReference type="HOGENOM" id="CLU_041939_3_2_1"/>
<dbReference type="RefSeq" id="XP_007913568.1">
    <property type="nucleotide sequence ID" value="XM_007915377.1"/>
</dbReference>
<dbReference type="Proteomes" id="UP000014074">
    <property type="component" value="Unassembled WGS sequence"/>
</dbReference>
<dbReference type="GO" id="GO:0016279">
    <property type="term" value="F:protein-lysine N-methyltransferase activity"/>
    <property type="evidence" value="ECO:0007669"/>
    <property type="project" value="InterPro"/>
</dbReference>
<evidence type="ECO:0000259" key="1">
    <source>
        <dbReference type="PROSITE" id="PS50280"/>
    </source>
</evidence>
<gene>
    <name evidence="2" type="ORF">UCRPA7_2823</name>
</gene>
<dbReference type="eggNOG" id="KOG1337">
    <property type="taxonomic scope" value="Eukaryota"/>
</dbReference>
<feature type="domain" description="SET" evidence="1">
    <location>
        <begin position="19"/>
        <end position="222"/>
    </location>
</feature>
<dbReference type="GeneID" id="19323111"/>
<dbReference type="EMBL" id="KB932984">
    <property type="protein sequence ID" value="EOO01626.1"/>
    <property type="molecule type" value="Genomic_DNA"/>
</dbReference>
<dbReference type="CDD" id="cd19177">
    <property type="entry name" value="SET_SETD4"/>
    <property type="match status" value="1"/>
</dbReference>
<dbReference type="OrthoDB" id="441812at2759"/>
<keyword evidence="3" id="KW-1185">Reference proteome</keyword>